<feature type="region of interest" description="Disordered" evidence="1">
    <location>
        <begin position="1"/>
        <end position="91"/>
    </location>
</feature>
<keyword evidence="3" id="KW-1185">Reference proteome</keyword>
<name>A0AAD7S003_9TELE</name>
<dbReference type="AlphaFoldDB" id="A0AAD7S003"/>
<sequence>MASRRVTIHRLQKPVLGDSNNSKDGSKDNISGEAKKKTKPAARVVKSQYLQPVDKKPTLKTPANGSSGAQRPASSKPDSTRKLSMNTPPRRSLACQSVLDHMSLTFSGLEPSILGGSKLQSTMLDGHCVRPDFDLSAMKGE</sequence>
<feature type="compositionally biased region" description="Basic residues" evidence="1">
    <location>
        <begin position="1"/>
        <end position="12"/>
    </location>
</feature>
<evidence type="ECO:0000256" key="1">
    <source>
        <dbReference type="SAM" id="MobiDB-lite"/>
    </source>
</evidence>
<dbReference type="Proteomes" id="UP001221898">
    <property type="component" value="Unassembled WGS sequence"/>
</dbReference>
<accession>A0AAD7S003</accession>
<protein>
    <submittedName>
        <fullName evidence="2">Uncharacterized protein</fullName>
    </submittedName>
</protein>
<evidence type="ECO:0000313" key="2">
    <source>
        <dbReference type="EMBL" id="KAJ8393443.1"/>
    </source>
</evidence>
<dbReference type="EMBL" id="JAINUG010000137">
    <property type="protein sequence ID" value="KAJ8393443.1"/>
    <property type="molecule type" value="Genomic_DNA"/>
</dbReference>
<organism evidence="2 3">
    <name type="scientific">Aldrovandia affinis</name>
    <dbReference type="NCBI Taxonomy" id="143900"/>
    <lineage>
        <taxon>Eukaryota</taxon>
        <taxon>Metazoa</taxon>
        <taxon>Chordata</taxon>
        <taxon>Craniata</taxon>
        <taxon>Vertebrata</taxon>
        <taxon>Euteleostomi</taxon>
        <taxon>Actinopterygii</taxon>
        <taxon>Neopterygii</taxon>
        <taxon>Teleostei</taxon>
        <taxon>Notacanthiformes</taxon>
        <taxon>Halosauridae</taxon>
        <taxon>Aldrovandia</taxon>
    </lineage>
</organism>
<gene>
    <name evidence="2" type="ORF">AAFF_G00061650</name>
</gene>
<evidence type="ECO:0000313" key="3">
    <source>
        <dbReference type="Proteomes" id="UP001221898"/>
    </source>
</evidence>
<reference evidence="2" key="1">
    <citation type="journal article" date="2023" name="Science">
        <title>Genome structures resolve the early diversification of teleost fishes.</title>
        <authorList>
            <person name="Parey E."/>
            <person name="Louis A."/>
            <person name="Montfort J."/>
            <person name="Bouchez O."/>
            <person name="Roques C."/>
            <person name="Iampietro C."/>
            <person name="Lluch J."/>
            <person name="Castinel A."/>
            <person name="Donnadieu C."/>
            <person name="Desvignes T."/>
            <person name="Floi Bucao C."/>
            <person name="Jouanno E."/>
            <person name="Wen M."/>
            <person name="Mejri S."/>
            <person name="Dirks R."/>
            <person name="Jansen H."/>
            <person name="Henkel C."/>
            <person name="Chen W.J."/>
            <person name="Zahm M."/>
            <person name="Cabau C."/>
            <person name="Klopp C."/>
            <person name="Thompson A.W."/>
            <person name="Robinson-Rechavi M."/>
            <person name="Braasch I."/>
            <person name="Lecointre G."/>
            <person name="Bobe J."/>
            <person name="Postlethwait J.H."/>
            <person name="Berthelot C."/>
            <person name="Roest Crollius H."/>
            <person name="Guiguen Y."/>
        </authorList>
    </citation>
    <scope>NUCLEOTIDE SEQUENCE</scope>
    <source>
        <strain evidence="2">NC1722</strain>
    </source>
</reference>
<feature type="compositionally biased region" description="Polar residues" evidence="1">
    <location>
        <begin position="61"/>
        <end position="89"/>
    </location>
</feature>
<proteinExistence type="predicted"/>
<comment type="caution">
    <text evidence="2">The sequence shown here is derived from an EMBL/GenBank/DDBJ whole genome shotgun (WGS) entry which is preliminary data.</text>
</comment>